<dbReference type="Proteomes" id="UP000008825">
    <property type="component" value="Chromosome"/>
</dbReference>
<dbReference type="RefSeq" id="WP_012531384.1">
    <property type="nucleotide sequence ID" value="NC_011146.1"/>
</dbReference>
<protein>
    <recommendedName>
        <fullName evidence="3">FAD-dependent oxidoreductase</fullName>
    </recommendedName>
</protein>
<sequence length="474" mass="51346">MPPNSTPDAVVVGSGPNGLAAAITLARAGLSVTVFEEYRTIGGGTRTEELTLPGFWHDVCSAVHPLGVASPFFLSLPLHEHGLEWIYPEIQLAHPLPDGTSALLYRSIDKTAELLGSDGKAYLRLMSPLVRQWDDLAPDLLAPLHYPQHPLAMLLFGLRGITSAQRMGNSCFKEPAARALFAGLAAHSFLPLTEPLSSAFGLVLGALGHVAGWPVAKGGSRMIAAALASYLRSLGGEIVTDTGINSLTELPKARLTMLDLTPRQLLKIDAPLPERYRQKIEAYRYGPGVFKIDWALDAPIPWASEGCRRATTVHLAGTADELARSEREVSQGKHPHHPFVLLAQPTLVDQSRAPLGKHVGWAYCHVPHGSTVDMTERIEAQVERFAPGFRSLVLARHTRNCAELERYNRNLIGGDINGGIQDLRQFMARPTLFSPYRTPLKGLYLCSSGTPPGGGVHGMCGYHAASLALEDIKR</sequence>
<dbReference type="STRING" id="404380.Gbem_2958"/>
<dbReference type="Pfam" id="PF13450">
    <property type="entry name" value="NAD_binding_8"/>
    <property type="match status" value="1"/>
</dbReference>
<dbReference type="EMBL" id="CP001124">
    <property type="protein sequence ID" value="ACH39961.1"/>
    <property type="molecule type" value="Genomic_DNA"/>
</dbReference>
<dbReference type="InterPro" id="IPR036188">
    <property type="entry name" value="FAD/NAD-bd_sf"/>
</dbReference>
<dbReference type="PANTHER" id="PTHR10668">
    <property type="entry name" value="PHYTOENE DEHYDROGENASE"/>
    <property type="match status" value="1"/>
</dbReference>
<dbReference type="OrthoDB" id="9774675at2"/>
<evidence type="ECO:0000313" key="2">
    <source>
        <dbReference type="Proteomes" id="UP000008825"/>
    </source>
</evidence>
<reference evidence="1 2" key="2">
    <citation type="journal article" date="2010" name="BMC Genomics">
        <title>The genome of Geobacter bemidjiensis, exemplar for the subsurface clade of Geobacter species that predominate in Fe(III)-reducing subsurface environments.</title>
        <authorList>
            <person name="Aklujkar M."/>
            <person name="Young N.D."/>
            <person name="Holmes D."/>
            <person name="Chavan M."/>
            <person name="Risso C."/>
            <person name="Kiss H.E."/>
            <person name="Han C.S."/>
            <person name="Land M.L."/>
            <person name="Lovley D.R."/>
        </authorList>
    </citation>
    <scope>NUCLEOTIDE SEQUENCE [LARGE SCALE GENOMIC DNA]</scope>
    <source>
        <strain evidence="2">ATCC BAA-1014 / DSM 16622 / JCM 12645 / Bem</strain>
    </source>
</reference>
<accession>B5EJ06</accession>
<evidence type="ECO:0008006" key="3">
    <source>
        <dbReference type="Google" id="ProtNLM"/>
    </source>
</evidence>
<dbReference type="PRINTS" id="PR00411">
    <property type="entry name" value="PNDRDTASEI"/>
</dbReference>
<dbReference type="eggNOG" id="COG1233">
    <property type="taxonomic scope" value="Bacteria"/>
</dbReference>
<name>B5EJ06_CITBB</name>
<dbReference type="HOGENOM" id="CLU_019327_1_1_7"/>
<reference evidence="1 2" key="1">
    <citation type="submission" date="2008-07" db="EMBL/GenBank/DDBJ databases">
        <title>Complete sequence of Geobacter bemidjiensis BEM.</title>
        <authorList>
            <consortium name="US DOE Joint Genome Institute"/>
            <person name="Lucas S."/>
            <person name="Copeland A."/>
            <person name="Lapidus A."/>
            <person name="Glavina del Rio T."/>
            <person name="Dalin E."/>
            <person name="Tice H."/>
            <person name="Bruce D."/>
            <person name="Goodwin L."/>
            <person name="Pitluck S."/>
            <person name="Kiss H."/>
            <person name="Brettin T."/>
            <person name="Detter J.C."/>
            <person name="Han C."/>
            <person name="Kuske C.R."/>
            <person name="Schmutz J."/>
            <person name="Larimer F."/>
            <person name="Land M."/>
            <person name="Hauser L."/>
            <person name="Kyrpides N."/>
            <person name="Lykidis A."/>
            <person name="Lovley D."/>
            <person name="Richardson P."/>
        </authorList>
    </citation>
    <scope>NUCLEOTIDE SEQUENCE [LARGE SCALE GENOMIC DNA]</scope>
    <source>
        <strain evidence="2">ATCC BAA-1014 / DSM 16622 / JCM 12645 / Bem</strain>
    </source>
</reference>
<keyword evidence="2" id="KW-1185">Reference proteome</keyword>
<dbReference type="Gene3D" id="3.50.50.60">
    <property type="entry name" value="FAD/NAD(P)-binding domain"/>
    <property type="match status" value="1"/>
</dbReference>
<gene>
    <name evidence="1" type="ordered locus">Gbem_2958</name>
</gene>
<dbReference type="KEGG" id="gbm:Gbem_2958"/>
<organism evidence="1 2">
    <name type="scientific">Citrifermentans bemidjiense (strain ATCC BAA-1014 / DSM 16622 / JCM 12645 / Bem)</name>
    <name type="common">Geobacter bemidjiensis</name>
    <dbReference type="NCBI Taxonomy" id="404380"/>
    <lineage>
        <taxon>Bacteria</taxon>
        <taxon>Pseudomonadati</taxon>
        <taxon>Thermodesulfobacteriota</taxon>
        <taxon>Desulfuromonadia</taxon>
        <taxon>Geobacterales</taxon>
        <taxon>Geobacteraceae</taxon>
        <taxon>Citrifermentans</taxon>
    </lineage>
</organism>
<dbReference type="AlphaFoldDB" id="B5EJ06"/>
<dbReference type="PANTHER" id="PTHR10668:SF105">
    <property type="entry name" value="DEHYDROGENASE-RELATED"/>
    <property type="match status" value="1"/>
</dbReference>
<proteinExistence type="predicted"/>
<dbReference type="SUPFAM" id="SSF51905">
    <property type="entry name" value="FAD/NAD(P)-binding domain"/>
    <property type="match status" value="1"/>
</dbReference>
<evidence type="ECO:0000313" key="1">
    <source>
        <dbReference type="EMBL" id="ACH39961.1"/>
    </source>
</evidence>